<feature type="compositionally biased region" description="Gly residues" evidence="2">
    <location>
        <begin position="54"/>
        <end position="65"/>
    </location>
</feature>
<dbReference type="GeneID" id="56037314"/>
<name>A0A7D5Q9D7_9EURY</name>
<evidence type="ECO:0000256" key="1">
    <source>
        <dbReference type="SAM" id="Coils"/>
    </source>
</evidence>
<keyword evidence="6" id="KW-1185">Reference proteome</keyword>
<keyword evidence="3" id="KW-0812">Transmembrane</keyword>
<dbReference type="RefSeq" id="WP_179268182.1">
    <property type="nucleotide sequence ID" value="NZ_CP058579.1"/>
</dbReference>
<evidence type="ECO:0000313" key="6">
    <source>
        <dbReference type="Proteomes" id="UP000509626"/>
    </source>
</evidence>
<dbReference type="OrthoDB" id="242217at2157"/>
<evidence type="ECO:0000259" key="4">
    <source>
        <dbReference type="Pfam" id="PF14257"/>
    </source>
</evidence>
<organism evidence="5 6">
    <name type="scientific">Halorarum salinum</name>
    <dbReference type="NCBI Taxonomy" id="2743089"/>
    <lineage>
        <taxon>Archaea</taxon>
        <taxon>Methanobacteriati</taxon>
        <taxon>Methanobacteriota</taxon>
        <taxon>Stenosarchaea group</taxon>
        <taxon>Halobacteria</taxon>
        <taxon>Halobacteriales</taxon>
        <taxon>Haloferacaceae</taxon>
        <taxon>Halorarum</taxon>
    </lineage>
</organism>
<dbReference type="PROSITE" id="PS51257">
    <property type="entry name" value="PROKAR_LIPOPROTEIN"/>
    <property type="match status" value="1"/>
</dbReference>
<dbReference type="Pfam" id="PF14257">
    <property type="entry name" value="DUF4349"/>
    <property type="match status" value="1"/>
</dbReference>
<keyword evidence="1" id="KW-0175">Coiled coil</keyword>
<proteinExistence type="predicted"/>
<gene>
    <name evidence="5" type="ORF">HUG12_07605</name>
</gene>
<sequence length="327" mass="34394">MRRRHVLVVVVAVALALVLAGCSGAGNDGNGGGGPNLAGDHADTGAPESTQSGDGAGGDDGGGSADVGANVQNREIIYTAEVRLEVDDYDAARENLTAAARERGGYVGDANRQVRGSGNDTFVVGTVTLRVPSGNYSDAMAAVDENGEVLESRESTDDVTDQVVDLRARLDSLRTERDRLRELYEEANDTEEVLAVQRELSDVQTEIERAEARLQSLERQVAYSTITVRIEEPRPDPQPLEGTRFHETPLLQAFLASVDGVVVLLRSAVVFSAYALPYALVLGVPTVAVAALARRRELPSLRGGGNGGNGGNRGNGENGREGGNGGE</sequence>
<reference evidence="5 6" key="1">
    <citation type="submission" date="2020-06" db="EMBL/GenBank/DDBJ databases">
        <title>NJ-3-1, isolated from saline soil.</title>
        <authorList>
            <person name="Cui H.L."/>
            <person name="Shi X."/>
        </authorList>
    </citation>
    <scope>NUCLEOTIDE SEQUENCE [LARGE SCALE GENOMIC DNA]</scope>
    <source>
        <strain evidence="5 6">NJ-3-1</strain>
    </source>
</reference>
<keyword evidence="3" id="KW-0472">Membrane</keyword>
<dbReference type="AlphaFoldDB" id="A0A7D5Q9D7"/>
<feature type="region of interest" description="Disordered" evidence="2">
    <location>
        <begin position="299"/>
        <end position="327"/>
    </location>
</feature>
<feature type="compositionally biased region" description="Gly residues" evidence="2">
    <location>
        <begin position="302"/>
        <end position="327"/>
    </location>
</feature>
<accession>A0A7D5Q9D7</accession>
<dbReference type="KEGG" id="halu:HUG12_07605"/>
<evidence type="ECO:0000256" key="2">
    <source>
        <dbReference type="SAM" id="MobiDB-lite"/>
    </source>
</evidence>
<evidence type="ECO:0000313" key="5">
    <source>
        <dbReference type="EMBL" id="QLG61597.1"/>
    </source>
</evidence>
<dbReference type="InterPro" id="IPR025645">
    <property type="entry name" value="DUF4349"/>
</dbReference>
<feature type="coiled-coil region" evidence="1">
    <location>
        <begin position="156"/>
        <end position="227"/>
    </location>
</feature>
<feature type="transmembrane region" description="Helical" evidence="3">
    <location>
        <begin position="271"/>
        <end position="293"/>
    </location>
</feature>
<dbReference type="Proteomes" id="UP000509626">
    <property type="component" value="Chromosome"/>
</dbReference>
<feature type="domain" description="DUF4349" evidence="4">
    <location>
        <begin position="74"/>
        <end position="289"/>
    </location>
</feature>
<dbReference type="EMBL" id="CP058579">
    <property type="protein sequence ID" value="QLG61597.1"/>
    <property type="molecule type" value="Genomic_DNA"/>
</dbReference>
<protein>
    <submittedName>
        <fullName evidence="5">DUF4349 domain-containing protein</fullName>
    </submittedName>
</protein>
<evidence type="ECO:0000256" key="3">
    <source>
        <dbReference type="SAM" id="Phobius"/>
    </source>
</evidence>
<keyword evidence="3" id="KW-1133">Transmembrane helix</keyword>
<feature type="region of interest" description="Disordered" evidence="2">
    <location>
        <begin position="31"/>
        <end position="68"/>
    </location>
</feature>